<proteinExistence type="predicted"/>
<comment type="caution">
    <text evidence="2">The sequence shown here is derived from an EMBL/GenBank/DDBJ whole genome shotgun (WGS) entry which is preliminary data.</text>
</comment>
<gene>
    <name evidence="2" type="ORF">AYI69_g7095</name>
</gene>
<reference evidence="3" key="1">
    <citation type="submission" date="2017-01" db="EMBL/GenBank/DDBJ databases">
        <authorList>
            <person name="Wang Y."/>
            <person name="White M."/>
            <person name="Kvist S."/>
            <person name="Moncalvo J.-M."/>
        </authorList>
    </citation>
    <scope>NUCLEOTIDE SEQUENCE [LARGE SCALE GENOMIC DNA]</scope>
    <source>
        <strain evidence="3">ID-206-W2</strain>
    </source>
</reference>
<evidence type="ECO:0000313" key="3">
    <source>
        <dbReference type="Proteomes" id="UP000187429"/>
    </source>
</evidence>
<keyword evidence="3" id="KW-1185">Reference proteome</keyword>
<organism evidence="2 3">
    <name type="scientific">Smittium culicis</name>
    <dbReference type="NCBI Taxonomy" id="133412"/>
    <lineage>
        <taxon>Eukaryota</taxon>
        <taxon>Fungi</taxon>
        <taxon>Fungi incertae sedis</taxon>
        <taxon>Zoopagomycota</taxon>
        <taxon>Kickxellomycotina</taxon>
        <taxon>Harpellomycetes</taxon>
        <taxon>Harpellales</taxon>
        <taxon>Legeriomycetaceae</taxon>
        <taxon>Smittium</taxon>
    </lineage>
</organism>
<sequence length="198" mass="22461">MIIKVLSVLFCALSCVLSSCTIGGFEEFFARPSNVTLNSPSCCDGSQTSDCIFPNVEFEEIIGIEPYDEDYFDQIIRQLDPHYTNKRIYRGSYTLAVKPGSCRYGALKVLKRLVGVNGKCCGIIPYFSCLQKYASFIYPVSKATLNIIEYPIDSSIDYRLLKIVKSFDINAEERPLFKSKHNNIIVNQNQDQNMINFN</sequence>
<dbReference type="AlphaFoldDB" id="A0A1R1XUF4"/>
<keyword evidence="1" id="KW-0732">Signal</keyword>
<protein>
    <submittedName>
        <fullName evidence="2">Uncharacterized protein</fullName>
    </submittedName>
</protein>
<feature type="chain" id="PRO_5013068378" evidence="1">
    <location>
        <begin position="19"/>
        <end position="198"/>
    </location>
</feature>
<name>A0A1R1XUF4_9FUNG</name>
<feature type="signal peptide" evidence="1">
    <location>
        <begin position="1"/>
        <end position="18"/>
    </location>
</feature>
<dbReference type="EMBL" id="LSSM01003326">
    <property type="protein sequence ID" value="OMJ18282.1"/>
    <property type="molecule type" value="Genomic_DNA"/>
</dbReference>
<evidence type="ECO:0000313" key="2">
    <source>
        <dbReference type="EMBL" id="OMJ18282.1"/>
    </source>
</evidence>
<accession>A0A1R1XUF4</accession>
<dbReference type="PROSITE" id="PS51257">
    <property type="entry name" value="PROKAR_LIPOPROTEIN"/>
    <property type="match status" value="1"/>
</dbReference>
<dbReference type="OrthoDB" id="5642928at2759"/>
<dbReference type="Proteomes" id="UP000187429">
    <property type="component" value="Unassembled WGS sequence"/>
</dbReference>
<evidence type="ECO:0000256" key="1">
    <source>
        <dbReference type="SAM" id="SignalP"/>
    </source>
</evidence>